<evidence type="ECO:0000256" key="1">
    <source>
        <dbReference type="ARBA" id="ARBA00004370"/>
    </source>
</evidence>
<sequence length="624" mass="66140">MRPGPAERLRDLCGETAAGLADPVLRHRVALVGDRLRAPLKVAVAGAVSSGKSTLVNALLGLPVAPVDAGECTRLVTQYEYSGDDGRIDVECEDGRVVVTRLLPGHRLPPDLGVPPEEVRRVRVGLALDTLRTITVVDTPGMNTVTVENERAARRMLFGTDEDDDHAQALIYVLRYVQRFDDATLGEFRSLTDACGMTCVNTLAVLSQIDRRGDEEDPWPTARRLASRAYEDLRTSVFDVVPLAGLLAEAARAPVLGPEELAALAALAELDDADLDFLLLDLDDIPGPPESPIPAEMMRRLVGRLHRYGLRVAVAAARDGEQALRRTLLEKSGFGSAAQPGTVAAGLAHFARRAEQLKALAAITQLRRLAREEARGPDRAVLDVLTAELDETRPIAAGLSGLRIFAAVEALGRGQLILPQEMQAELFRMARTDDPAEQLGLPPEASAQDVAEAARVASGRWRAQAMINQGRVGGQRARDVLRVLEDVAIGAVMPPAPPTPSAPTAPTAPTAPIPPGTAIGPAAVPAEAVVRLLASPLVPAADKEALGRLLSGSGAAAQVGALPTASPRDISTLAAELSTRFRSLGQFLTSVLDRRAAQSVCDTYVLIALETEAAQGDPPHAGHR</sequence>
<dbReference type="Proteomes" id="UP000610966">
    <property type="component" value="Unassembled WGS sequence"/>
</dbReference>
<keyword evidence="2" id="KW-0547">Nucleotide-binding</keyword>
<keyword evidence="3" id="KW-0378">Hydrolase</keyword>
<comment type="caution">
    <text evidence="8">The sequence shown here is derived from an EMBL/GenBank/DDBJ whole genome shotgun (WGS) entry which is preliminary data.</text>
</comment>
<comment type="subcellular location">
    <subcellularLocation>
        <location evidence="1">Membrane</location>
    </subcellularLocation>
</comment>
<dbReference type="RefSeq" id="WP_204015847.1">
    <property type="nucleotide sequence ID" value="NZ_BOOG01000020.1"/>
</dbReference>
<protein>
    <recommendedName>
        <fullName evidence="7">Dynamin N-terminal domain-containing protein</fullName>
    </recommendedName>
</protein>
<evidence type="ECO:0000313" key="9">
    <source>
        <dbReference type="Proteomes" id="UP000610966"/>
    </source>
</evidence>
<dbReference type="InterPro" id="IPR027417">
    <property type="entry name" value="P-loop_NTPase"/>
</dbReference>
<evidence type="ECO:0000259" key="7">
    <source>
        <dbReference type="Pfam" id="PF00350"/>
    </source>
</evidence>
<name>A0A8J3RA19_9ACTN</name>
<evidence type="ECO:0000313" key="8">
    <source>
        <dbReference type="EMBL" id="GIH70122.1"/>
    </source>
</evidence>
<dbReference type="InterPro" id="IPR027094">
    <property type="entry name" value="Mitofusin_fam"/>
</dbReference>
<evidence type="ECO:0000256" key="2">
    <source>
        <dbReference type="ARBA" id="ARBA00022741"/>
    </source>
</evidence>
<dbReference type="SUPFAM" id="SSF52540">
    <property type="entry name" value="P-loop containing nucleoside triphosphate hydrolases"/>
    <property type="match status" value="1"/>
</dbReference>
<evidence type="ECO:0000256" key="4">
    <source>
        <dbReference type="ARBA" id="ARBA00023134"/>
    </source>
</evidence>
<evidence type="ECO:0000256" key="6">
    <source>
        <dbReference type="SAM" id="MobiDB-lite"/>
    </source>
</evidence>
<dbReference type="InterPro" id="IPR045063">
    <property type="entry name" value="Dynamin_N"/>
</dbReference>
<dbReference type="PANTHER" id="PTHR10465">
    <property type="entry name" value="TRANSMEMBRANE GTPASE FZO1"/>
    <property type="match status" value="1"/>
</dbReference>
<dbReference type="AlphaFoldDB" id="A0A8J3RA19"/>
<gene>
    <name evidence="8" type="ORF">Mth01_23750</name>
</gene>
<accession>A0A8J3RA19</accession>
<dbReference type="GO" id="GO:0005525">
    <property type="term" value="F:GTP binding"/>
    <property type="evidence" value="ECO:0007669"/>
    <property type="project" value="UniProtKB-KW"/>
</dbReference>
<dbReference type="GO" id="GO:0003924">
    <property type="term" value="F:GTPase activity"/>
    <property type="evidence" value="ECO:0007669"/>
    <property type="project" value="InterPro"/>
</dbReference>
<dbReference type="EMBL" id="BOOG01000020">
    <property type="protein sequence ID" value="GIH70122.1"/>
    <property type="molecule type" value="Genomic_DNA"/>
</dbReference>
<dbReference type="Gene3D" id="3.40.50.300">
    <property type="entry name" value="P-loop containing nucleotide triphosphate hydrolases"/>
    <property type="match status" value="1"/>
</dbReference>
<keyword evidence="5" id="KW-0472">Membrane</keyword>
<dbReference type="PANTHER" id="PTHR10465:SF0">
    <property type="entry name" value="SARCALUMENIN"/>
    <property type="match status" value="1"/>
</dbReference>
<reference evidence="8" key="1">
    <citation type="submission" date="2021-01" db="EMBL/GenBank/DDBJ databases">
        <title>Whole genome shotgun sequence of Sphaerimonospora thailandensis NBRC 107569.</title>
        <authorList>
            <person name="Komaki H."/>
            <person name="Tamura T."/>
        </authorList>
    </citation>
    <scope>NUCLEOTIDE SEQUENCE</scope>
    <source>
        <strain evidence="8">NBRC 107569</strain>
    </source>
</reference>
<keyword evidence="4" id="KW-0342">GTP-binding</keyword>
<evidence type="ECO:0000256" key="3">
    <source>
        <dbReference type="ARBA" id="ARBA00022801"/>
    </source>
</evidence>
<proteinExistence type="predicted"/>
<feature type="compositionally biased region" description="Pro residues" evidence="6">
    <location>
        <begin position="494"/>
        <end position="503"/>
    </location>
</feature>
<feature type="region of interest" description="Disordered" evidence="6">
    <location>
        <begin position="494"/>
        <end position="516"/>
    </location>
</feature>
<organism evidence="8 9">
    <name type="scientific">Sphaerimonospora thailandensis</name>
    <dbReference type="NCBI Taxonomy" id="795644"/>
    <lineage>
        <taxon>Bacteria</taxon>
        <taxon>Bacillati</taxon>
        <taxon>Actinomycetota</taxon>
        <taxon>Actinomycetes</taxon>
        <taxon>Streptosporangiales</taxon>
        <taxon>Streptosporangiaceae</taxon>
        <taxon>Sphaerimonospora</taxon>
    </lineage>
</organism>
<dbReference type="Pfam" id="PF00350">
    <property type="entry name" value="Dynamin_N"/>
    <property type="match status" value="1"/>
</dbReference>
<dbReference type="GO" id="GO:0016020">
    <property type="term" value="C:membrane"/>
    <property type="evidence" value="ECO:0007669"/>
    <property type="project" value="UniProtKB-SubCell"/>
</dbReference>
<feature type="domain" description="Dynamin N-terminal" evidence="7">
    <location>
        <begin position="42"/>
        <end position="86"/>
    </location>
</feature>
<keyword evidence="9" id="KW-1185">Reference proteome</keyword>
<evidence type="ECO:0000256" key="5">
    <source>
        <dbReference type="ARBA" id="ARBA00023136"/>
    </source>
</evidence>